<keyword evidence="1" id="KW-0472">Membrane</keyword>
<proteinExistence type="predicted"/>
<evidence type="ECO:0000313" key="2">
    <source>
        <dbReference type="EMBL" id="TCK21065.1"/>
    </source>
</evidence>
<keyword evidence="3" id="KW-1185">Reference proteome</keyword>
<dbReference type="EMBL" id="SMFZ01000002">
    <property type="protein sequence ID" value="TCK21065.1"/>
    <property type="molecule type" value="Genomic_DNA"/>
</dbReference>
<feature type="transmembrane region" description="Helical" evidence="1">
    <location>
        <begin position="31"/>
        <end position="52"/>
    </location>
</feature>
<sequence>MSAPDSAPDRTGTDDAPWPVMRRSSTRFVRACRGIAVVALVYGLYVVLLALRDLGSSAWLWIAIVVGALVHLAGVVGLWFLPPRSPSRLLPRPGKPGFGTPSARAAARKSLLAYEELDADGRRLVALEVAGNARLPLVVAGAFAILGPVAIGTPNTAHPLPWLGPVVAALVLVVLVVLALQVRAARRLHRAAQRADALPTIEDDEEDGTVLFTP</sequence>
<evidence type="ECO:0000256" key="1">
    <source>
        <dbReference type="SAM" id="Phobius"/>
    </source>
</evidence>
<accession>A0A4R1HKN4</accession>
<dbReference type="AlphaFoldDB" id="A0A4R1HKN4"/>
<organism evidence="2 3">
    <name type="scientific">Pseudonocardia endophytica</name>
    <dbReference type="NCBI Taxonomy" id="401976"/>
    <lineage>
        <taxon>Bacteria</taxon>
        <taxon>Bacillati</taxon>
        <taxon>Actinomycetota</taxon>
        <taxon>Actinomycetes</taxon>
        <taxon>Pseudonocardiales</taxon>
        <taxon>Pseudonocardiaceae</taxon>
        <taxon>Pseudonocardia</taxon>
    </lineage>
</organism>
<feature type="transmembrane region" description="Helical" evidence="1">
    <location>
        <begin position="162"/>
        <end position="180"/>
    </location>
</feature>
<evidence type="ECO:0000313" key="3">
    <source>
        <dbReference type="Proteomes" id="UP000295560"/>
    </source>
</evidence>
<reference evidence="2 3" key="1">
    <citation type="submission" date="2019-03" db="EMBL/GenBank/DDBJ databases">
        <title>Sequencing the genomes of 1000 actinobacteria strains.</title>
        <authorList>
            <person name="Klenk H.-P."/>
        </authorList>
    </citation>
    <scope>NUCLEOTIDE SEQUENCE [LARGE SCALE GENOMIC DNA]</scope>
    <source>
        <strain evidence="2 3">DSM 44969</strain>
    </source>
</reference>
<keyword evidence="1" id="KW-1133">Transmembrane helix</keyword>
<dbReference type="OrthoDB" id="9958784at2"/>
<protein>
    <submittedName>
        <fullName evidence="2">Uncharacterized protein</fullName>
    </submittedName>
</protein>
<comment type="caution">
    <text evidence="2">The sequence shown here is derived from an EMBL/GenBank/DDBJ whole genome shotgun (WGS) entry which is preliminary data.</text>
</comment>
<dbReference type="Proteomes" id="UP000295560">
    <property type="component" value="Unassembled WGS sequence"/>
</dbReference>
<feature type="transmembrane region" description="Helical" evidence="1">
    <location>
        <begin position="132"/>
        <end position="150"/>
    </location>
</feature>
<name>A0A4R1HKN4_PSEEN</name>
<feature type="transmembrane region" description="Helical" evidence="1">
    <location>
        <begin position="58"/>
        <end position="81"/>
    </location>
</feature>
<dbReference type="RefSeq" id="WP_132429862.1">
    <property type="nucleotide sequence ID" value="NZ_SMFZ01000002.1"/>
</dbReference>
<keyword evidence="1" id="KW-0812">Transmembrane</keyword>
<gene>
    <name evidence="2" type="ORF">EV378_5040</name>
</gene>